<sequence length="312" mass="33848">MAVGARSGSGGDEPEGRLDDRNGGRLGAEHREPAEAEKPTGTEEAEDHGTGGDDAGRHAKRKKQRSFWRELPLLIGIALILALLIKTFLLQAFSIPSDSMQNTLQRGDRVLVDKLTPWFGSTPERGEVVVFQDPGGWLDGPEVSENFIQKSLSFIGLMPSANDKDLIKRVIATGGDTVACEEGGQVTVNGRTLDESSYLFPGNIPCERDGFGPVKVPEDRLWVMGDHRQDSLDSRYHQQLPGKGTISEEDIVGRAVVIGWPPNRWSTLPVPDAYEQNLSAAGAATPAALGLLGALPIVLVRRRRLLRTDQGD</sequence>
<evidence type="ECO:0000256" key="2">
    <source>
        <dbReference type="ARBA" id="ARBA00004401"/>
    </source>
</evidence>
<comment type="similarity">
    <text evidence="3 7">Belongs to the peptidase S26 family.</text>
</comment>
<dbReference type="RefSeq" id="WP_211042051.1">
    <property type="nucleotide sequence ID" value="NZ_JAELVF020000001.1"/>
</dbReference>
<evidence type="ECO:0000256" key="5">
    <source>
        <dbReference type="ARBA" id="ARBA00022801"/>
    </source>
</evidence>
<dbReference type="CDD" id="cd06530">
    <property type="entry name" value="S26_SPase_I"/>
    <property type="match status" value="1"/>
</dbReference>
<reference evidence="10" key="1">
    <citation type="submission" date="2021-06" db="EMBL/GenBank/DDBJ databases">
        <title>Sequencing of actinobacteria type strains.</title>
        <authorList>
            <person name="Nguyen G.-S."/>
            <person name="Wentzel A."/>
        </authorList>
    </citation>
    <scope>NUCLEOTIDE SEQUENCE</scope>
    <source>
        <strain evidence="10">P38-E01</strain>
    </source>
</reference>
<evidence type="ECO:0000259" key="9">
    <source>
        <dbReference type="Pfam" id="PF10502"/>
    </source>
</evidence>
<dbReference type="GO" id="GO:0009003">
    <property type="term" value="F:signal peptidase activity"/>
    <property type="evidence" value="ECO:0007669"/>
    <property type="project" value="UniProtKB-EC"/>
</dbReference>
<dbReference type="InterPro" id="IPR019758">
    <property type="entry name" value="Pept_S26A_signal_pept_1_CS"/>
</dbReference>
<dbReference type="PROSITE" id="PS00761">
    <property type="entry name" value="SPASE_I_3"/>
    <property type="match status" value="1"/>
</dbReference>
<evidence type="ECO:0000256" key="6">
    <source>
        <dbReference type="PIRSR" id="PIRSR600223-1"/>
    </source>
</evidence>
<comment type="caution">
    <text evidence="10">The sequence shown here is derived from an EMBL/GenBank/DDBJ whole genome shotgun (WGS) entry which is preliminary data.</text>
</comment>
<accession>A0A949N015</accession>
<dbReference type="PANTHER" id="PTHR43390">
    <property type="entry name" value="SIGNAL PEPTIDASE I"/>
    <property type="match status" value="1"/>
</dbReference>
<gene>
    <name evidence="10" type="primary">lepB</name>
    <name evidence="10" type="ORF">JGS22_000410</name>
</gene>
<dbReference type="Proteomes" id="UP000694501">
    <property type="component" value="Unassembled WGS sequence"/>
</dbReference>
<dbReference type="NCBIfam" id="TIGR02227">
    <property type="entry name" value="sigpep_I_bact"/>
    <property type="match status" value="1"/>
</dbReference>
<dbReference type="PRINTS" id="PR00727">
    <property type="entry name" value="LEADERPTASE"/>
</dbReference>
<comment type="subcellular location">
    <subcellularLocation>
        <location evidence="2">Cell membrane</location>
        <topology evidence="2">Single-pass type II membrane protein</topology>
    </subcellularLocation>
    <subcellularLocation>
        <location evidence="7">Membrane</location>
        <topology evidence="7">Single-pass type II membrane protein</topology>
    </subcellularLocation>
</comment>
<dbReference type="Gene3D" id="2.10.109.10">
    <property type="entry name" value="Umud Fragment, subunit A"/>
    <property type="match status" value="1"/>
</dbReference>
<proteinExistence type="inferred from homology"/>
<dbReference type="PANTHER" id="PTHR43390:SF1">
    <property type="entry name" value="CHLOROPLAST PROCESSING PEPTIDASE"/>
    <property type="match status" value="1"/>
</dbReference>
<dbReference type="InterPro" id="IPR036286">
    <property type="entry name" value="LexA/Signal_pep-like_sf"/>
</dbReference>
<feature type="region of interest" description="Disordered" evidence="8">
    <location>
        <begin position="1"/>
        <end position="61"/>
    </location>
</feature>
<evidence type="ECO:0000256" key="3">
    <source>
        <dbReference type="ARBA" id="ARBA00009370"/>
    </source>
</evidence>
<protein>
    <recommendedName>
        <fullName evidence="4 7">Signal peptidase I</fullName>
        <ecNumber evidence="4 7">3.4.21.89</ecNumber>
    </recommendedName>
</protein>
<keyword evidence="5 7" id="KW-0378">Hydrolase</keyword>
<feature type="domain" description="Peptidase S26" evidence="9">
    <location>
        <begin position="69"/>
        <end position="260"/>
    </location>
</feature>
<comment type="catalytic activity">
    <reaction evidence="1 7">
        <text>Cleavage of hydrophobic, N-terminal signal or leader sequences from secreted and periplasmic proteins.</text>
        <dbReference type="EC" id="3.4.21.89"/>
    </reaction>
</comment>
<evidence type="ECO:0000256" key="1">
    <source>
        <dbReference type="ARBA" id="ARBA00000677"/>
    </source>
</evidence>
<dbReference type="InterPro" id="IPR019533">
    <property type="entry name" value="Peptidase_S26"/>
</dbReference>
<evidence type="ECO:0000256" key="7">
    <source>
        <dbReference type="RuleBase" id="RU362042"/>
    </source>
</evidence>
<evidence type="ECO:0000256" key="8">
    <source>
        <dbReference type="SAM" id="MobiDB-lite"/>
    </source>
</evidence>
<dbReference type="EMBL" id="JAELVF020000001">
    <property type="protein sequence ID" value="MBU7596135.1"/>
    <property type="molecule type" value="Genomic_DNA"/>
</dbReference>
<keyword evidence="7" id="KW-0812">Transmembrane</keyword>
<dbReference type="GO" id="GO:0006465">
    <property type="term" value="P:signal peptide processing"/>
    <property type="evidence" value="ECO:0007669"/>
    <property type="project" value="InterPro"/>
</dbReference>
<keyword evidence="7" id="KW-0472">Membrane</keyword>
<feature type="active site" evidence="6">
    <location>
        <position position="99"/>
    </location>
</feature>
<comment type="caution">
    <text evidence="7">Lacks conserved residue(s) required for the propagation of feature annotation.</text>
</comment>
<feature type="transmembrane region" description="Helical" evidence="7">
    <location>
        <begin position="278"/>
        <end position="300"/>
    </location>
</feature>
<dbReference type="GO" id="GO:0005886">
    <property type="term" value="C:plasma membrane"/>
    <property type="evidence" value="ECO:0007669"/>
    <property type="project" value="UniProtKB-SubCell"/>
</dbReference>
<dbReference type="EC" id="3.4.21.89" evidence="4 7"/>
<feature type="transmembrane region" description="Helical" evidence="7">
    <location>
        <begin position="71"/>
        <end position="93"/>
    </location>
</feature>
<dbReference type="Pfam" id="PF10502">
    <property type="entry name" value="Peptidase_S26"/>
    <property type="match status" value="1"/>
</dbReference>
<keyword evidence="11" id="KW-1185">Reference proteome</keyword>
<dbReference type="AlphaFoldDB" id="A0A949N015"/>
<dbReference type="SUPFAM" id="SSF51306">
    <property type="entry name" value="LexA/Signal peptidase"/>
    <property type="match status" value="1"/>
</dbReference>
<organism evidence="10 11">
    <name type="scientific">Streptomyces tardus</name>
    <dbReference type="NCBI Taxonomy" id="2780544"/>
    <lineage>
        <taxon>Bacteria</taxon>
        <taxon>Bacillati</taxon>
        <taxon>Actinomycetota</taxon>
        <taxon>Actinomycetes</taxon>
        <taxon>Kitasatosporales</taxon>
        <taxon>Streptomycetaceae</taxon>
        <taxon>Streptomyces</taxon>
    </lineage>
</organism>
<feature type="compositionally biased region" description="Basic and acidic residues" evidence="8">
    <location>
        <begin position="14"/>
        <end position="57"/>
    </location>
</feature>
<evidence type="ECO:0000313" key="11">
    <source>
        <dbReference type="Proteomes" id="UP000694501"/>
    </source>
</evidence>
<evidence type="ECO:0000313" key="10">
    <source>
        <dbReference type="EMBL" id="MBU7596135.1"/>
    </source>
</evidence>
<keyword evidence="7" id="KW-0645">Protease</keyword>
<name>A0A949N015_9ACTN</name>
<dbReference type="GO" id="GO:0004252">
    <property type="term" value="F:serine-type endopeptidase activity"/>
    <property type="evidence" value="ECO:0007669"/>
    <property type="project" value="InterPro"/>
</dbReference>
<feature type="active site" evidence="6">
    <location>
        <position position="168"/>
    </location>
</feature>
<evidence type="ECO:0000256" key="4">
    <source>
        <dbReference type="ARBA" id="ARBA00013208"/>
    </source>
</evidence>
<keyword evidence="7" id="KW-1133">Transmembrane helix</keyword>
<dbReference type="InterPro" id="IPR000223">
    <property type="entry name" value="Pept_S26A_signal_pept_1"/>
</dbReference>